<dbReference type="Proteomes" id="UP000774617">
    <property type="component" value="Unassembled WGS sequence"/>
</dbReference>
<evidence type="ECO:0000313" key="2">
    <source>
        <dbReference type="EMBL" id="KAH7050982.1"/>
    </source>
</evidence>
<name>A0ABQ8GB73_9PEZI</name>
<dbReference type="EMBL" id="JAGTJR010000012">
    <property type="protein sequence ID" value="KAH7050982.1"/>
    <property type="molecule type" value="Genomic_DNA"/>
</dbReference>
<feature type="region of interest" description="Disordered" evidence="1">
    <location>
        <begin position="62"/>
        <end position="82"/>
    </location>
</feature>
<reference evidence="2 3" key="1">
    <citation type="journal article" date="2021" name="Nat. Commun.">
        <title>Genetic determinants of endophytism in the Arabidopsis root mycobiome.</title>
        <authorList>
            <person name="Mesny F."/>
            <person name="Miyauchi S."/>
            <person name="Thiergart T."/>
            <person name="Pickel B."/>
            <person name="Atanasova L."/>
            <person name="Karlsson M."/>
            <person name="Huettel B."/>
            <person name="Barry K.W."/>
            <person name="Haridas S."/>
            <person name="Chen C."/>
            <person name="Bauer D."/>
            <person name="Andreopoulos W."/>
            <person name="Pangilinan J."/>
            <person name="LaButti K."/>
            <person name="Riley R."/>
            <person name="Lipzen A."/>
            <person name="Clum A."/>
            <person name="Drula E."/>
            <person name="Henrissat B."/>
            <person name="Kohler A."/>
            <person name="Grigoriev I.V."/>
            <person name="Martin F.M."/>
            <person name="Hacquard S."/>
        </authorList>
    </citation>
    <scope>NUCLEOTIDE SEQUENCE [LARGE SCALE GENOMIC DNA]</scope>
    <source>
        <strain evidence="2 3">MPI-SDFR-AT-0080</strain>
    </source>
</reference>
<protein>
    <submittedName>
        <fullName evidence="2">Uncharacterized protein</fullName>
    </submittedName>
</protein>
<evidence type="ECO:0000256" key="1">
    <source>
        <dbReference type="SAM" id="MobiDB-lite"/>
    </source>
</evidence>
<feature type="compositionally biased region" description="Polar residues" evidence="1">
    <location>
        <begin position="62"/>
        <end position="72"/>
    </location>
</feature>
<sequence>MLTGQDAHQEISCRQSFTSGHAVPTTLDRLRRRWPCAGGSSCCYSHVSSALYKDPRARGSCGLNSGSQPNQQRSRHRRCSHPPLSCNLPQSNLLTAIPLSHNVLGVPLKAVTAFPNKSSPPSLASLSAVPDLWRSASPPTSKPPTRTSFTSTPIESRIVGRHQVFIRPFYPGDPHLKKKKSSRRTFSRAPNDHGLLNHSITVALWLITPDNSPPSSTAMSSSPLLNPLRRMFGFFTLTCWQELLPCSKAR</sequence>
<organism evidence="2 3">
    <name type="scientific">Macrophomina phaseolina</name>
    <dbReference type="NCBI Taxonomy" id="35725"/>
    <lineage>
        <taxon>Eukaryota</taxon>
        <taxon>Fungi</taxon>
        <taxon>Dikarya</taxon>
        <taxon>Ascomycota</taxon>
        <taxon>Pezizomycotina</taxon>
        <taxon>Dothideomycetes</taxon>
        <taxon>Dothideomycetes incertae sedis</taxon>
        <taxon>Botryosphaeriales</taxon>
        <taxon>Botryosphaeriaceae</taxon>
        <taxon>Macrophomina</taxon>
    </lineage>
</organism>
<gene>
    <name evidence="2" type="ORF">B0J12DRAFT_661620</name>
</gene>
<evidence type="ECO:0000313" key="3">
    <source>
        <dbReference type="Proteomes" id="UP000774617"/>
    </source>
</evidence>
<keyword evidence="3" id="KW-1185">Reference proteome</keyword>
<comment type="caution">
    <text evidence="2">The sequence shown here is derived from an EMBL/GenBank/DDBJ whole genome shotgun (WGS) entry which is preliminary data.</text>
</comment>
<accession>A0ABQ8GB73</accession>
<proteinExistence type="predicted"/>